<accession>A0A7C9TP23</accession>
<dbReference type="Proteomes" id="UP000484255">
    <property type="component" value="Unassembled WGS sequence"/>
</dbReference>
<sequence length="200" mass="21878">MSLHTLLRWHWISSALALAGLLLFSVTGFTLNHAADIESRPVVRTWQEDLPPELAAALRQAAPADGLEAPLPEPLRLWLSQTHALHVAAGQPAEWRDGELYLGLPRPGGDAWLRVDLPSGQAEFEDSDRGWIAWANDLHKGRHAGPAWAVFIDLMALACGVFSLTGLLILHRHAAQRPLTWPLTALGLLLPVLVLLLAVH</sequence>
<reference evidence="2 3" key="1">
    <citation type="submission" date="2020-02" db="EMBL/GenBank/DDBJ databases">
        <title>Ideonella bacterium strain TBM-1.</title>
        <authorList>
            <person name="Chen W.-M."/>
        </authorList>
    </citation>
    <scope>NUCLEOTIDE SEQUENCE [LARGE SCALE GENOMIC DNA]</scope>
    <source>
        <strain evidence="2 3">TBM-1</strain>
    </source>
</reference>
<dbReference type="InterPro" id="IPR032307">
    <property type="entry name" value="PepSY_TM-like_2"/>
</dbReference>
<feature type="transmembrane region" description="Helical" evidence="1">
    <location>
        <begin position="147"/>
        <end position="170"/>
    </location>
</feature>
<protein>
    <recommendedName>
        <fullName evidence="4">Peptidase</fullName>
    </recommendedName>
</protein>
<name>A0A7C9TP23_9BURK</name>
<dbReference type="AlphaFoldDB" id="A0A7C9TP23"/>
<keyword evidence="1" id="KW-0472">Membrane</keyword>
<keyword evidence="1" id="KW-0812">Transmembrane</keyword>
<comment type="caution">
    <text evidence="2">The sequence shown here is derived from an EMBL/GenBank/DDBJ whole genome shotgun (WGS) entry which is preliminary data.</text>
</comment>
<feature type="transmembrane region" description="Helical" evidence="1">
    <location>
        <begin position="179"/>
        <end position="199"/>
    </location>
</feature>
<dbReference type="Pfam" id="PF16357">
    <property type="entry name" value="PepSY_TM_like_2"/>
    <property type="match status" value="1"/>
</dbReference>
<keyword evidence="3" id="KW-1185">Reference proteome</keyword>
<evidence type="ECO:0000256" key="1">
    <source>
        <dbReference type="SAM" id="Phobius"/>
    </source>
</evidence>
<dbReference type="EMBL" id="JAAGOH010000057">
    <property type="protein sequence ID" value="NDY93987.1"/>
    <property type="molecule type" value="Genomic_DNA"/>
</dbReference>
<dbReference type="PANTHER" id="PTHR40115">
    <property type="entry name" value="INNER MEMBRANE PROTEIN WITH PEPSY TM HELIX"/>
    <property type="match status" value="1"/>
</dbReference>
<dbReference type="PANTHER" id="PTHR40115:SF1">
    <property type="entry name" value="INNER MEMBRANE PROTEIN WITH PEPSY TM HELIX"/>
    <property type="match status" value="1"/>
</dbReference>
<evidence type="ECO:0000313" key="3">
    <source>
        <dbReference type="Proteomes" id="UP000484255"/>
    </source>
</evidence>
<keyword evidence="1" id="KW-1133">Transmembrane helix</keyword>
<dbReference type="RefSeq" id="WP_163460007.1">
    <property type="nucleotide sequence ID" value="NZ_JAAGOH010000057.1"/>
</dbReference>
<evidence type="ECO:0000313" key="2">
    <source>
        <dbReference type="EMBL" id="NDY93987.1"/>
    </source>
</evidence>
<evidence type="ECO:0008006" key="4">
    <source>
        <dbReference type="Google" id="ProtNLM"/>
    </source>
</evidence>
<gene>
    <name evidence="2" type="ORF">G3A44_22610</name>
</gene>
<organism evidence="2 3">
    <name type="scientific">Ideonella livida</name>
    <dbReference type="NCBI Taxonomy" id="2707176"/>
    <lineage>
        <taxon>Bacteria</taxon>
        <taxon>Pseudomonadati</taxon>
        <taxon>Pseudomonadota</taxon>
        <taxon>Betaproteobacteria</taxon>
        <taxon>Burkholderiales</taxon>
        <taxon>Sphaerotilaceae</taxon>
        <taxon>Ideonella</taxon>
    </lineage>
</organism>
<proteinExistence type="predicted"/>